<evidence type="ECO:0000313" key="3">
    <source>
        <dbReference type="Proteomes" id="UP000789375"/>
    </source>
</evidence>
<reference evidence="2" key="1">
    <citation type="submission" date="2021-06" db="EMBL/GenBank/DDBJ databases">
        <authorList>
            <person name="Kallberg Y."/>
            <person name="Tangrot J."/>
            <person name="Rosling A."/>
        </authorList>
    </citation>
    <scope>NUCLEOTIDE SEQUENCE</scope>
    <source>
        <strain evidence="2">87-6 pot B 2015</strain>
    </source>
</reference>
<name>A0A9N9GD35_FUNMO</name>
<keyword evidence="1" id="KW-0812">Transmembrane</keyword>
<accession>A0A9N9GD35</accession>
<proteinExistence type="predicted"/>
<evidence type="ECO:0000313" key="2">
    <source>
        <dbReference type="EMBL" id="CAG8601730.1"/>
    </source>
</evidence>
<dbReference type="Proteomes" id="UP000789375">
    <property type="component" value="Unassembled WGS sequence"/>
</dbReference>
<dbReference type="AlphaFoldDB" id="A0A9N9GD35"/>
<feature type="transmembrane region" description="Helical" evidence="1">
    <location>
        <begin position="9"/>
        <end position="29"/>
    </location>
</feature>
<organism evidence="2 3">
    <name type="scientific">Funneliformis mosseae</name>
    <name type="common">Endomycorrhizal fungus</name>
    <name type="synonym">Glomus mosseae</name>
    <dbReference type="NCBI Taxonomy" id="27381"/>
    <lineage>
        <taxon>Eukaryota</taxon>
        <taxon>Fungi</taxon>
        <taxon>Fungi incertae sedis</taxon>
        <taxon>Mucoromycota</taxon>
        <taxon>Glomeromycotina</taxon>
        <taxon>Glomeromycetes</taxon>
        <taxon>Glomerales</taxon>
        <taxon>Glomeraceae</taxon>
        <taxon>Funneliformis</taxon>
    </lineage>
</organism>
<keyword evidence="1" id="KW-1133">Transmembrane helix</keyword>
<protein>
    <submittedName>
        <fullName evidence="2">12020_t:CDS:1</fullName>
    </submittedName>
</protein>
<sequence>MEKNERFDLIFKGGFLAYIPTLSIVGVYIKMKEKPPVHQRVHLISKEPKYGPKCDKPRISFWWCFTIEHLEKTRILHRSPKLVMDQLRIG</sequence>
<dbReference type="EMBL" id="CAJVPP010002487">
    <property type="protein sequence ID" value="CAG8601730.1"/>
    <property type="molecule type" value="Genomic_DNA"/>
</dbReference>
<keyword evidence="3" id="KW-1185">Reference proteome</keyword>
<gene>
    <name evidence="2" type="ORF">FMOSSE_LOCUS8987</name>
</gene>
<comment type="caution">
    <text evidence="2">The sequence shown here is derived from an EMBL/GenBank/DDBJ whole genome shotgun (WGS) entry which is preliminary data.</text>
</comment>
<evidence type="ECO:0000256" key="1">
    <source>
        <dbReference type="SAM" id="Phobius"/>
    </source>
</evidence>
<keyword evidence="1" id="KW-0472">Membrane</keyword>